<organism evidence="1 2">
    <name type="scientific">Heracleum sosnowskyi</name>
    <dbReference type="NCBI Taxonomy" id="360622"/>
    <lineage>
        <taxon>Eukaryota</taxon>
        <taxon>Viridiplantae</taxon>
        <taxon>Streptophyta</taxon>
        <taxon>Embryophyta</taxon>
        <taxon>Tracheophyta</taxon>
        <taxon>Spermatophyta</taxon>
        <taxon>Magnoliopsida</taxon>
        <taxon>eudicotyledons</taxon>
        <taxon>Gunneridae</taxon>
        <taxon>Pentapetalae</taxon>
        <taxon>asterids</taxon>
        <taxon>campanulids</taxon>
        <taxon>Apiales</taxon>
        <taxon>Apiaceae</taxon>
        <taxon>Apioideae</taxon>
        <taxon>apioid superclade</taxon>
        <taxon>Tordylieae</taxon>
        <taxon>Tordyliinae</taxon>
        <taxon>Heracleum</taxon>
    </lineage>
</organism>
<name>A0AAD8GTT3_9APIA</name>
<sequence length="146" mass="16937">MFVCFGFGRSQEKRVPMKFVGRLNRNLNWASTLRKICEVIVVLQLKYDHDDADKFELTGMFNRRRLFELAVELMGVELSELAAWKLVELEPDNSVYYVVLSNIYAGTSKWSDVEKVRMLMKERGLKKDLGSSSLELEPQRVQDLLA</sequence>
<dbReference type="InterPro" id="IPR046960">
    <property type="entry name" value="PPR_At4g14850-like_plant"/>
</dbReference>
<dbReference type="Pfam" id="PF20431">
    <property type="entry name" value="E_motif"/>
    <property type="match status" value="1"/>
</dbReference>
<protein>
    <recommendedName>
        <fullName evidence="3">Pentatricopeptide repeat-containing protein</fullName>
    </recommendedName>
</protein>
<dbReference type="PANTHER" id="PTHR47926">
    <property type="entry name" value="PENTATRICOPEPTIDE REPEAT-CONTAINING PROTEIN"/>
    <property type="match status" value="1"/>
</dbReference>
<proteinExistence type="predicted"/>
<dbReference type="GO" id="GO:0003723">
    <property type="term" value="F:RNA binding"/>
    <property type="evidence" value="ECO:0007669"/>
    <property type="project" value="InterPro"/>
</dbReference>
<evidence type="ECO:0000313" key="1">
    <source>
        <dbReference type="EMBL" id="KAK1354134.1"/>
    </source>
</evidence>
<dbReference type="InterPro" id="IPR046848">
    <property type="entry name" value="E_motif"/>
</dbReference>
<dbReference type="AlphaFoldDB" id="A0AAD8GTT3"/>
<evidence type="ECO:0000313" key="2">
    <source>
        <dbReference type="Proteomes" id="UP001237642"/>
    </source>
</evidence>
<keyword evidence="2" id="KW-1185">Reference proteome</keyword>
<dbReference type="EMBL" id="JAUIZM010000011">
    <property type="protein sequence ID" value="KAK1354134.1"/>
    <property type="molecule type" value="Genomic_DNA"/>
</dbReference>
<gene>
    <name evidence="1" type="ORF">POM88_047390</name>
</gene>
<reference evidence="1" key="2">
    <citation type="submission" date="2023-05" db="EMBL/GenBank/DDBJ databases">
        <authorList>
            <person name="Schelkunov M.I."/>
        </authorList>
    </citation>
    <scope>NUCLEOTIDE SEQUENCE</scope>
    <source>
        <strain evidence="1">Hsosn_3</strain>
        <tissue evidence="1">Leaf</tissue>
    </source>
</reference>
<reference evidence="1" key="1">
    <citation type="submission" date="2023-02" db="EMBL/GenBank/DDBJ databases">
        <title>Genome of toxic invasive species Heracleum sosnowskyi carries increased number of genes despite the absence of recent whole-genome duplications.</title>
        <authorList>
            <person name="Schelkunov M."/>
            <person name="Shtratnikova V."/>
            <person name="Makarenko M."/>
            <person name="Klepikova A."/>
            <person name="Omelchenko D."/>
            <person name="Novikova G."/>
            <person name="Obukhova E."/>
            <person name="Bogdanov V."/>
            <person name="Penin A."/>
            <person name="Logacheva M."/>
        </authorList>
    </citation>
    <scope>NUCLEOTIDE SEQUENCE</scope>
    <source>
        <strain evidence="1">Hsosn_3</strain>
        <tissue evidence="1">Leaf</tissue>
    </source>
</reference>
<accession>A0AAD8GTT3</accession>
<dbReference type="PANTHER" id="PTHR47926:SF373">
    <property type="entry name" value="TETRATRICOPEPTIDE-LIKE HELICAL DOMAIN SUPERFAMILY, DYW DOMAIN-CONTAINING PROTEIN"/>
    <property type="match status" value="1"/>
</dbReference>
<evidence type="ECO:0008006" key="3">
    <source>
        <dbReference type="Google" id="ProtNLM"/>
    </source>
</evidence>
<dbReference type="Proteomes" id="UP001237642">
    <property type="component" value="Unassembled WGS sequence"/>
</dbReference>
<dbReference type="GO" id="GO:0009451">
    <property type="term" value="P:RNA modification"/>
    <property type="evidence" value="ECO:0007669"/>
    <property type="project" value="InterPro"/>
</dbReference>
<comment type="caution">
    <text evidence="1">The sequence shown here is derived from an EMBL/GenBank/DDBJ whole genome shotgun (WGS) entry which is preliminary data.</text>
</comment>